<dbReference type="OMA" id="DHRTTIC"/>
<dbReference type="KEGG" id="cqi:110709390"/>
<evidence type="ECO:0000256" key="4">
    <source>
        <dbReference type="ARBA" id="ARBA00047761"/>
    </source>
</evidence>
<dbReference type="EnsemblPlants" id="AUR62041425-RA">
    <property type="protein sequence ID" value="AUR62041425-RA:cds"/>
    <property type="gene ID" value="AUR62041425"/>
</dbReference>
<dbReference type="Gene3D" id="3.40.50.1000">
    <property type="entry name" value="HAD superfamily/HAD-like"/>
    <property type="match status" value="1"/>
</dbReference>
<dbReference type="RefSeq" id="XP_021743295.1">
    <property type="nucleotide sequence ID" value="XM_021887603.1"/>
</dbReference>
<dbReference type="Gramene" id="AUR62041425-RA">
    <property type="protein sequence ID" value="AUR62041425-RA:cds"/>
    <property type="gene ID" value="AUR62041425"/>
</dbReference>
<evidence type="ECO:0000256" key="5">
    <source>
        <dbReference type="ARBA" id="ARBA00048336"/>
    </source>
</evidence>
<evidence type="ECO:0000256" key="6">
    <source>
        <dbReference type="RuleBase" id="RU366066"/>
    </source>
</evidence>
<dbReference type="OrthoDB" id="10249888at2759"/>
<evidence type="ECO:0000256" key="3">
    <source>
        <dbReference type="ARBA" id="ARBA00023242"/>
    </source>
</evidence>
<comment type="subcellular location">
    <subcellularLocation>
        <location evidence="1 6">Nucleus</location>
    </subcellularLocation>
</comment>
<dbReference type="SUPFAM" id="SSF56784">
    <property type="entry name" value="HAD-like"/>
    <property type="match status" value="1"/>
</dbReference>
<dbReference type="PROSITE" id="PS50969">
    <property type="entry name" value="FCP1"/>
    <property type="match status" value="1"/>
</dbReference>
<dbReference type="PANTHER" id="PTHR23081:SF36">
    <property type="entry name" value="RNA POLYMERASE II SUBUNIT A C-TERMINAL DOMAIN PHOSPHATASE"/>
    <property type="match status" value="1"/>
</dbReference>
<dbReference type="Proteomes" id="UP000596660">
    <property type="component" value="Unplaced"/>
</dbReference>
<dbReference type="GO" id="GO:0005634">
    <property type="term" value="C:nucleus"/>
    <property type="evidence" value="ECO:0007669"/>
    <property type="project" value="UniProtKB-SubCell"/>
</dbReference>
<dbReference type="SMART" id="SM00577">
    <property type="entry name" value="CPDc"/>
    <property type="match status" value="1"/>
</dbReference>
<dbReference type="InterPro" id="IPR023214">
    <property type="entry name" value="HAD_sf"/>
</dbReference>
<dbReference type="CDD" id="cd07521">
    <property type="entry name" value="HAD_FCP1-like"/>
    <property type="match status" value="1"/>
</dbReference>
<dbReference type="Pfam" id="PF03031">
    <property type="entry name" value="NIF"/>
    <property type="match status" value="1"/>
</dbReference>
<dbReference type="NCBIfam" id="TIGR02250">
    <property type="entry name" value="FCP1_euk"/>
    <property type="match status" value="1"/>
</dbReference>
<evidence type="ECO:0000256" key="2">
    <source>
        <dbReference type="ARBA" id="ARBA00022801"/>
    </source>
</evidence>
<evidence type="ECO:0000256" key="1">
    <source>
        <dbReference type="ARBA" id="ARBA00004123"/>
    </source>
</evidence>
<proteinExistence type="predicted"/>
<dbReference type="GO" id="GO:0008420">
    <property type="term" value="F:RNA polymerase II CTD heptapeptide repeat phosphatase activity"/>
    <property type="evidence" value="ECO:0007669"/>
    <property type="project" value="UniProtKB-UniRule"/>
</dbReference>
<evidence type="ECO:0000313" key="9">
    <source>
        <dbReference type="Proteomes" id="UP000596660"/>
    </source>
</evidence>
<dbReference type="EC" id="3.1.3.16" evidence="6"/>
<evidence type="ECO:0000259" key="7">
    <source>
        <dbReference type="PROSITE" id="PS50969"/>
    </source>
</evidence>
<keyword evidence="9" id="KW-1185">Reference proteome</keyword>
<dbReference type="InterPro" id="IPR004274">
    <property type="entry name" value="FCP1_dom"/>
</dbReference>
<feature type="domain" description="FCP1 homology" evidence="7">
    <location>
        <begin position="98"/>
        <end position="277"/>
    </location>
</feature>
<evidence type="ECO:0000313" key="8">
    <source>
        <dbReference type="EnsemblPlants" id="AUR62041425-RA:cds"/>
    </source>
</evidence>
<keyword evidence="2 6" id="KW-0378">Hydrolase</keyword>
<reference evidence="8" key="2">
    <citation type="submission" date="2021-03" db="UniProtKB">
        <authorList>
            <consortium name="EnsemblPlants"/>
        </authorList>
    </citation>
    <scope>IDENTIFICATION</scope>
</reference>
<sequence>MEGQQLDEETGINNSRLELLSSLLGQEIALEIQSNNTIDDHRTTICSHPVFLRYTCTKCDQEINGTISTIPFWYIYPDLNLSFNEINRIRDTNLQRLLSRRKLHLVIDLDHTLVHTRKKYKLSPEDRDFVRTKRYGIDYNLPGELGALLFQAGGSWTKLRPYVRDFLREASTMFDMTIYTLGCKFYAWSMSKLLDSNGRYFDNWRVVSRDDCVMLDKHKKFLDVVLEHERVVVVMDDNEDVWEDHKTNLLKITPYNYFSYFSPEDKVHDASPPRLSWSQLNEDESEENGVLARALDKLRLVHAAFFDGLSANGVEDYGDRDVRQVLQRVLVKEKSLTKKQKKQKAKKISDLSRALQAAHL</sequence>
<reference evidence="8" key="1">
    <citation type="journal article" date="2017" name="Nature">
        <title>The genome of Chenopodium quinoa.</title>
        <authorList>
            <person name="Jarvis D.E."/>
            <person name="Ho Y.S."/>
            <person name="Lightfoot D.J."/>
            <person name="Schmoeckel S.M."/>
            <person name="Li B."/>
            <person name="Borm T.J.A."/>
            <person name="Ohyanagi H."/>
            <person name="Mineta K."/>
            <person name="Michell C.T."/>
            <person name="Saber N."/>
            <person name="Kharbatia N.M."/>
            <person name="Rupper R.R."/>
            <person name="Sharp A.R."/>
            <person name="Dally N."/>
            <person name="Boughton B.A."/>
            <person name="Woo Y.H."/>
            <person name="Gao G."/>
            <person name="Schijlen E.G.W.M."/>
            <person name="Guo X."/>
            <person name="Momin A.A."/>
            <person name="Negrao S."/>
            <person name="Al-Babili S."/>
            <person name="Gehring C."/>
            <person name="Roessner U."/>
            <person name="Jung C."/>
            <person name="Murphy K."/>
            <person name="Arold S.T."/>
            <person name="Gojobori T."/>
            <person name="van der Linden C.G."/>
            <person name="van Loo E.N."/>
            <person name="Jellen E.N."/>
            <person name="Maughan P.J."/>
            <person name="Tester M."/>
        </authorList>
    </citation>
    <scope>NUCLEOTIDE SEQUENCE [LARGE SCALE GENOMIC DNA]</scope>
    <source>
        <strain evidence="8">cv. PI 614886</strain>
    </source>
</reference>
<dbReference type="InterPro" id="IPR011947">
    <property type="entry name" value="FCP1_euk"/>
</dbReference>
<accession>A0A803N6R7</accession>
<comment type="function">
    <text evidence="6">This promotes the activity of RNA polymerase II.</text>
</comment>
<organism evidence="8 9">
    <name type="scientific">Chenopodium quinoa</name>
    <name type="common">Quinoa</name>
    <dbReference type="NCBI Taxonomy" id="63459"/>
    <lineage>
        <taxon>Eukaryota</taxon>
        <taxon>Viridiplantae</taxon>
        <taxon>Streptophyta</taxon>
        <taxon>Embryophyta</taxon>
        <taxon>Tracheophyta</taxon>
        <taxon>Spermatophyta</taxon>
        <taxon>Magnoliopsida</taxon>
        <taxon>eudicotyledons</taxon>
        <taxon>Gunneridae</taxon>
        <taxon>Pentapetalae</taxon>
        <taxon>Caryophyllales</taxon>
        <taxon>Chenopodiaceae</taxon>
        <taxon>Chenopodioideae</taxon>
        <taxon>Atripliceae</taxon>
        <taxon>Chenopodium</taxon>
    </lineage>
</organism>
<name>A0A803N6R7_CHEQI</name>
<dbReference type="PANTHER" id="PTHR23081">
    <property type="entry name" value="RNA POLYMERASE II CTD PHOSPHATASE"/>
    <property type="match status" value="1"/>
</dbReference>
<dbReference type="InterPro" id="IPR036412">
    <property type="entry name" value="HAD-like_sf"/>
</dbReference>
<protein>
    <recommendedName>
        <fullName evidence="6">RNA polymerase II C-terminal domain phosphatase-like</fullName>
        <ecNumber evidence="6">3.1.3.16</ecNumber>
    </recommendedName>
</protein>
<keyword evidence="3 6" id="KW-0539">Nucleus</keyword>
<dbReference type="AlphaFoldDB" id="A0A803N6R7"/>
<gene>
    <name evidence="8" type="primary">LOC110709390</name>
</gene>
<dbReference type="InterPro" id="IPR039189">
    <property type="entry name" value="Fcp1"/>
</dbReference>
<dbReference type="GeneID" id="110709390"/>
<comment type="catalytic activity">
    <reaction evidence="4 6">
        <text>O-phospho-L-seryl-[protein] + H2O = L-seryl-[protein] + phosphate</text>
        <dbReference type="Rhea" id="RHEA:20629"/>
        <dbReference type="Rhea" id="RHEA-COMP:9863"/>
        <dbReference type="Rhea" id="RHEA-COMP:11604"/>
        <dbReference type="ChEBI" id="CHEBI:15377"/>
        <dbReference type="ChEBI" id="CHEBI:29999"/>
        <dbReference type="ChEBI" id="CHEBI:43474"/>
        <dbReference type="ChEBI" id="CHEBI:83421"/>
        <dbReference type="EC" id="3.1.3.16"/>
    </reaction>
</comment>
<comment type="catalytic activity">
    <reaction evidence="5 6">
        <text>O-phospho-L-threonyl-[protein] + H2O = L-threonyl-[protein] + phosphate</text>
        <dbReference type="Rhea" id="RHEA:47004"/>
        <dbReference type="Rhea" id="RHEA-COMP:11060"/>
        <dbReference type="Rhea" id="RHEA-COMP:11605"/>
        <dbReference type="ChEBI" id="CHEBI:15377"/>
        <dbReference type="ChEBI" id="CHEBI:30013"/>
        <dbReference type="ChEBI" id="CHEBI:43474"/>
        <dbReference type="ChEBI" id="CHEBI:61977"/>
        <dbReference type="EC" id="3.1.3.16"/>
    </reaction>
</comment>